<evidence type="ECO:0000313" key="2">
    <source>
        <dbReference type="EMBL" id="BCX88767.1"/>
    </source>
</evidence>
<dbReference type="AlphaFoldDB" id="A0AAU9C5I4"/>
<evidence type="ECO:0000259" key="1">
    <source>
        <dbReference type="Pfam" id="PF13439"/>
    </source>
</evidence>
<dbReference type="EC" id="2.4.1.291" evidence="2"/>
<name>A0AAU9C5I4_9GAMM</name>
<dbReference type="GO" id="GO:0016757">
    <property type="term" value="F:glycosyltransferase activity"/>
    <property type="evidence" value="ECO:0007669"/>
    <property type="project" value="UniProtKB-KW"/>
</dbReference>
<dbReference type="Pfam" id="PF13692">
    <property type="entry name" value="Glyco_trans_1_4"/>
    <property type="match status" value="1"/>
</dbReference>
<keyword evidence="3" id="KW-1185">Reference proteome</keyword>
<keyword evidence="2" id="KW-0328">Glycosyltransferase</keyword>
<organism evidence="2 3">
    <name type="scientific">Methylomarinovum tepidoasis</name>
    <dbReference type="NCBI Taxonomy" id="2840183"/>
    <lineage>
        <taxon>Bacteria</taxon>
        <taxon>Pseudomonadati</taxon>
        <taxon>Pseudomonadota</taxon>
        <taxon>Gammaproteobacteria</taxon>
        <taxon>Methylococcales</taxon>
        <taxon>Methylothermaceae</taxon>
        <taxon>Methylomarinovum</taxon>
    </lineage>
</organism>
<dbReference type="Gene3D" id="3.40.50.2000">
    <property type="entry name" value="Glycogen Phosphorylase B"/>
    <property type="match status" value="2"/>
</dbReference>
<dbReference type="SUPFAM" id="SSF53756">
    <property type="entry name" value="UDP-Glycosyltransferase/glycogen phosphorylase"/>
    <property type="match status" value="1"/>
</dbReference>
<dbReference type="Pfam" id="PF13439">
    <property type="entry name" value="Glyco_transf_4"/>
    <property type="match status" value="1"/>
</dbReference>
<feature type="domain" description="Glycosyltransferase subfamily 4-like N-terminal" evidence="1">
    <location>
        <begin position="14"/>
        <end position="181"/>
    </location>
</feature>
<sequence>MRHVALFLYGLTGGGATRRTLALAEGFSDHGLRTDLVVIDPTGPLAERLPPALNLIALDSWALRFRRRLRPRRRRLMEAAAPALAEYLRRHRPDLLLSAANHAHMSAVRGRRLSATGIPLVLRVSNHLTASHQQTGQLARLQTARALYGEADAAIAVCHDIAADLRRHVPALRERVFVATNPTLTPEIETLAHQPVDHPWADDESRPLIVAAGRLSPQKDFPTLIRALARLRQPARLVVLGEGRQRPQLERLIRTLALTDRVALPGFTSNPYAWMARADLFVLSSRWEGFPGVLVEAMACGCPVVSTDCPSGPRELLENGRLAPLVPVGDDQALAGAMQQALQTPADIAALRQKAWRYTPARAVTEYLQILRTVSGRAERTRPPLP</sequence>
<dbReference type="PANTHER" id="PTHR12526">
    <property type="entry name" value="GLYCOSYLTRANSFERASE"/>
    <property type="match status" value="1"/>
</dbReference>
<accession>A0AAU9C5I4</accession>
<dbReference type="EMBL" id="AP024718">
    <property type="protein sequence ID" value="BCX88767.1"/>
    <property type="molecule type" value="Genomic_DNA"/>
</dbReference>
<dbReference type="InterPro" id="IPR028098">
    <property type="entry name" value="Glyco_trans_4-like_N"/>
</dbReference>
<dbReference type="KEGG" id="meiy:MIN45_P1136"/>
<reference evidence="3" key="1">
    <citation type="journal article" date="2024" name="Int. J. Syst. Evol. Microbiol.">
        <title>Methylomarinovum tepidoasis sp. nov., a moderately thermophilic methanotroph of the family Methylothermaceae isolated from a deep-sea hydrothermal field.</title>
        <authorList>
            <person name="Hirayama H."/>
            <person name="Takaki Y."/>
            <person name="Abe M."/>
            <person name="Miyazaki M."/>
            <person name="Uematsu K."/>
            <person name="Matsui Y."/>
            <person name="Takai K."/>
        </authorList>
    </citation>
    <scope>NUCLEOTIDE SEQUENCE [LARGE SCALE GENOMIC DNA]</scope>
    <source>
        <strain evidence="3">IN45</strain>
    </source>
</reference>
<dbReference type="CDD" id="cd03811">
    <property type="entry name" value="GT4_GT28_WabH-like"/>
    <property type="match status" value="1"/>
</dbReference>
<evidence type="ECO:0000313" key="3">
    <source>
        <dbReference type="Proteomes" id="UP001321450"/>
    </source>
</evidence>
<gene>
    <name evidence="2" type="ORF">MIN45_P1136</name>
</gene>
<keyword evidence="2" id="KW-0808">Transferase</keyword>
<protein>
    <submittedName>
        <fullName evidence="2">N-acetylgalactosamine-N,N'-diacetylbacillosaminyl-diphospho-undecaprenol 4-alpha-N-acetylgalactosaminyltransferase</fullName>
        <ecNumber evidence="2">2.4.1.291</ecNumber>
    </submittedName>
</protein>
<proteinExistence type="predicted"/>
<dbReference type="RefSeq" id="WP_286294022.1">
    <property type="nucleotide sequence ID" value="NZ_AP024718.1"/>
</dbReference>
<dbReference type="Proteomes" id="UP001321450">
    <property type="component" value="Chromosome"/>
</dbReference>